<dbReference type="Proteomes" id="UP000185934">
    <property type="component" value="Chromosome"/>
</dbReference>
<sequence>MAVKIPQELQEFMKGKQGWVATSSKAGVPNVSIKGSLRLLDDEHLVFADLFSMKTRKNLSENPVAAIMVFEEASKRGYMFKGATEQIGSGPLYDQTAEAIHKAMPQLPAPKYVVKVTVESIWNQSSGPDGGKQIA</sequence>
<feature type="domain" description="Pyridoxamine 5'-phosphate oxidase N-terminal" evidence="1">
    <location>
        <begin position="6"/>
        <end position="123"/>
    </location>
</feature>
<organism evidence="2 3">
    <name type="scientific">Dehalogenimonas formicexedens</name>
    <dbReference type="NCBI Taxonomy" id="1839801"/>
    <lineage>
        <taxon>Bacteria</taxon>
        <taxon>Bacillati</taxon>
        <taxon>Chloroflexota</taxon>
        <taxon>Dehalococcoidia</taxon>
        <taxon>Dehalococcoidales</taxon>
        <taxon>Dehalococcoidaceae</taxon>
        <taxon>Dehalogenimonas</taxon>
    </lineage>
</organism>
<accession>A0A1P8F9A8</accession>
<evidence type="ECO:0000313" key="3">
    <source>
        <dbReference type="Proteomes" id="UP000185934"/>
    </source>
</evidence>
<gene>
    <name evidence="2" type="ORF">Dform_01703</name>
</gene>
<evidence type="ECO:0000313" key="2">
    <source>
        <dbReference type="EMBL" id="APV45023.1"/>
    </source>
</evidence>
<dbReference type="STRING" id="1839801.Dform_01703"/>
<name>A0A1P8F9A8_9CHLR</name>
<protein>
    <recommendedName>
        <fullName evidence="1">Pyridoxamine 5'-phosphate oxidase N-terminal domain-containing protein</fullName>
    </recommendedName>
</protein>
<dbReference type="AlphaFoldDB" id="A0A1P8F9A8"/>
<keyword evidence="3" id="KW-1185">Reference proteome</keyword>
<dbReference type="OrthoDB" id="1494384at2"/>
<dbReference type="InterPro" id="IPR012349">
    <property type="entry name" value="Split_barrel_FMN-bd"/>
</dbReference>
<dbReference type="InterPro" id="IPR011576">
    <property type="entry name" value="Pyridox_Oxase_N"/>
</dbReference>
<reference evidence="3" key="1">
    <citation type="submission" date="2016-11" db="EMBL/GenBank/DDBJ databases">
        <title>Dehalogenimonas formicexedens sp. nov., a chlorinated alkane respiring bacterium isolated from contaminated groundwater.</title>
        <authorList>
            <person name="Key T.A."/>
            <person name="Bowman K.S."/>
            <person name="Lee I."/>
            <person name="Chun J."/>
            <person name="Albuquerque L."/>
            <person name="da Costa M.S."/>
            <person name="Rainey F.A."/>
            <person name="Moe W.M."/>
        </authorList>
    </citation>
    <scope>NUCLEOTIDE SEQUENCE [LARGE SCALE GENOMIC DNA]</scope>
    <source>
        <strain evidence="3">NSZ-14</strain>
    </source>
</reference>
<dbReference type="RefSeq" id="WP_076004622.1">
    <property type="nucleotide sequence ID" value="NZ_CP018258.1"/>
</dbReference>
<dbReference type="PANTHER" id="PTHR40660">
    <property type="entry name" value="5'-PHOSPHATE OXIDASE PUTATIVE DOMAIN-CONTAINING PROTEIN-RELATED"/>
    <property type="match status" value="1"/>
</dbReference>
<proteinExistence type="predicted"/>
<dbReference type="SUPFAM" id="SSF50475">
    <property type="entry name" value="FMN-binding split barrel"/>
    <property type="match status" value="1"/>
</dbReference>
<dbReference type="KEGG" id="dfo:Dform_01703"/>
<dbReference type="EMBL" id="CP018258">
    <property type="protein sequence ID" value="APV45023.1"/>
    <property type="molecule type" value="Genomic_DNA"/>
</dbReference>
<dbReference type="Pfam" id="PF01243">
    <property type="entry name" value="PNPOx_N"/>
    <property type="match status" value="1"/>
</dbReference>
<dbReference type="PANTHER" id="PTHR40660:SF1">
    <property type="entry name" value="5'-PHOSPHATE OXIDASE PUTATIVE DOMAIN-CONTAINING PROTEIN-RELATED"/>
    <property type="match status" value="1"/>
</dbReference>
<dbReference type="Gene3D" id="2.30.110.10">
    <property type="entry name" value="Electron Transport, Fmn-binding Protein, Chain A"/>
    <property type="match status" value="1"/>
</dbReference>
<evidence type="ECO:0000259" key="1">
    <source>
        <dbReference type="Pfam" id="PF01243"/>
    </source>
</evidence>